<reference evidence="1" key="1">
    <citation type="submission" date="2016-03" db="EMBL/GenBank/DDBJ databases">
        <title>Sphingomonas melonis TY, whole genome shotgun sequencing.</title>
        <authorList>
            <person name="Wang H."/>
            <person name="Zhu P."/>
        </authorList>
    </citation>
    <scope>NUCLEOTIDE SEQUENCE [LARGE SCALE GENOMIC DNA]</scope>
    <source>
        <strain evidence="1">TY</strain>
    </source>
</reference>
<name>A0A175Y415_9SPHN</name>
<keyword evidence="2" id="KW-1185">Reference proteome</keyword>
<gene>
    <name evidence="1" type="ORF">AVM11_03290</name>
</gene>
<accession>A0A175Y415</accession>
<dbReference type="KEGG" id="smy:BJP26_03540"/>
<dbReference type="Proteomes" id="UP000078460">
    <property type="component" value="Unassembled WGS sequence"/>
</dbReference>
<dbReference type="EMBL" id="LQCK02000012">
    <property type="protein sequence ID" value="KZB95311.1"/>
    <property type="molecule type" value="Genomic_DNA"/>
</dbReference>
<organism evidence="1 2">
    <name type="scientific">Sphingomonas melonis TY</name>
    <dbReference type="NCBI Taxonomy" id="621456"/>
    <lineage>
        <taxon>Bacteria</taxon>
        <taxon>Pseudomonadati</taxon>
        <taxon>Pseudomonadota</taxon>
        <taxon>Alphaproteobacteria</taxon>
        <taxon>Sphingomonadales</taxon>
        <taxon>Sphingomonadaceae</taxon>
        <taxon>Sphingomonas</taxon>
    </lineage>
</organism>
<dbReference type="AlphaFoldDB" id="A0A175Y415"/>
<evidence type="ECO:0000313" key="1">
    <source>
        <dbReference type="EMBL" id="KZB95311.1"/>
    </source>
</evidence>
<protein>
    <submittedName>
        <fullName evidence="1">Uncharacterized protein</fullName>
    </submittedName>
</protein>
<proteinExistence type="predicted"/>
<dbReference type="RefSeq" id="WP_017980601.1">
    <property type="nucleotide sequence ID" value="NZ_CP017578.1"/>
</dbReference>
<dbReference type="GeneID" id="93796987"/>
<evidence type="ECO:0000313" key="2">
    <source>
        <dbReference type="Proteomes" id="UP000078460"/>
    </source>
</evidence>
<sequence>MDWITASIDAAVRETMLFAAAGLLIGGLDDLIVDLCFLARRGMGRGAIPAHLDRLPAPTDSGCLAIFVAACGWSGNREGGRGGIQWDRVGSIGLDIAENGGWAVHARAFRGCWPIRRRRSQFGWRGRGDRWADEAHFPIPGSAAFPVCRSARFARGLQASYIGDATRVTR</sequence>
<comment type="caution">
    <text evidence="1">The sequence shown here is derived from an EMBL/GenBank/DDBJ whole genome shotgun (WGS) entry which is preliminary data.</text>
</comment>